<name>A0A5B7KB27_PORTR</name>
<comment type="caution">
    <text evidence="1">The sequence shown here is derived from an EMBL/GenBank/DDBJ whole genome shotgun (WGS) entry which is preliminary data.</text>
</comment>
<sequence length="12" mass="1239">MNPATVTAGQSY</sequence>
<gene>
    <name evidence="1" type="ORF">E2C01_097820</name>
</gene>
<evidence type="ECO:0000313" key="2">
    <source>
        <dbReference type="Proteomes" id="UP000324222"/>
    </source>
</evidence>
<accession>A0A5B7KB27</accession>
<organism evidence="1 2">
    <name type="scientific">Portunus trituberculatus</name>
    <name type="common">Swimming crab</name>
    <name type="synonym">Neptunus trituberculatus</name>
    <dbReference type="NCBI Taxonomy" id="210409"/>
    <lineage>
        <taxon>Eukaryota</taxon>
        <taxon>Metazoa</taxon>
        <taxon>Ecdysozoa</taxon>
        <taxon>Arthropoda</taxon>
        <taxon>Crustacea</taxon>
        <taxon>Multicrustacea</taxon>
        <taxon>Malacostraca</taxon>
        <taxon>Eumalacostraca</taxon>
        <taxon>Eucarida</taxon>
        <taxon>Decapoda</taxon>
        <taxon>Pleocyemata</taxon>
        <taxon>Brachyura</taxon>
        <taxon>Eubrachyura</taxon>
        <taxon>Portunoidea</taxon>
        <taxon>Portunidae</taxon>
        <taxon>Portuninae</taxon>
        <taxon>Portunus</taxon>
    </lineage>
</organism>
<protein>
    <submittedName>
        <fullName evidence="1">Uncharacterized protein</fullName>
    </submittedName>
</protein>
<keyword evidence="2" id="KW-1185">Reference proteome</keyword>
<reference evidence="1 2" key="1">
    <citation type="submission" date="2019-05" db="EMBL/GenBank/DDBJ databases">
        <title>Another draft genome of Portunus trituberculatus and its Hox gene families provides insights of decapod evolution.</title>
        <authorList>
            <person name="Jeong J.-H."/>
            <person name="Song I."/>
            <person name="Kim S."/>
            <person name="Choi T."/>
            <person name="Kim D."/>
            <person name="Ryu S."/>
            <person name="Kim W."/>
        </authorList>
    </citation>
    <scope>NUCLEOTIDE SEQUENCE [LARGE SCALE GENOMIC DNA]</scope>
    <source>
        <tissue evidence="1">Muscle</tissue>
    </source>
</reference>
<proteinExistence type="predicted"/>
<dbReference type="EMBL" id="VSRR010130587">
    <property type="protein sequence ID" value="MPD02249.1"/>
    <property type="molecule type" value="Genomic_DNA"/>
</dbReference>
<dbReference type="Proteomes" id="UP000324222">
    <property type="component" value="Unassembled WGS sequence"/>
</dbReference>
<evidence type="ECO:0000313" key="1">
    <source>
        <dbReference type="EMBL" id="MPD02249.1"/>
    </source>
</evidence>